<gene>
    <name evidence="1" type="ORF">AAFH49_12545</name>
</gene>
<dbReference type="Proteomes" id="UP001479606">
    <property type="component" value="Unassembled WGS sequence"/>
</dbReference>
<evidence type="ECO:0000313" key="2">
    <source>
        <dbReference type="Proteomes" id="UP001479606"/>
    </source>
</evidence>
<organism evidence="1 2">
    <name type="scientific">Hymenobacter segetis</name>
    <dbReference type="NCBI Taxonomy" id="2025509"/>
    <lineage>
        <taxon>Bacteria</taxon>
        <taxon>Pseudomonadati</taxon>
        <taxon>Bacteroidota</taxon>
        <taxon>Cytophagia</taxon>
        <taxon>Cytophagales</taxon>
        <taxon>Hymenobacteraceae</taxon>
        <taxon>Hymenobacter</taxon>
    </lineage>
</organism>
<accession>A0ABU9LWC8</accession>
<dbReference type="EMBL" id="JBCEVZ010000028">
    <property type="protein sequence ID" value="MEL5995039.1"/>
    <property type="molecule type" value="Genomic_DNA"/>
</dbReference>
<evidence type="ECO:0000313" key="1">
    <source>
        <dbReference type="EMBL" id="MEL5995039.1"/>
    </source>
</evidence>
<name>A0ABU9LWC8_9BACT</name>
<protein>
    <submittedName>
        <fullName evidence="1">Uncharacterized protein</fullName>
    </submittedName>
</protein>
<reference evidence="1 2" key="1">
    <citation type="journal article" date="2018" name="Arch. Microbiol.">
        <title>Hymenobacter segetis sp. nov., isolated from soil.</title>
        <authorList>
            <person name="Ten L.N."/>
            <person name="Lim S.J."/>
            <person name="Kim B.O."/>
            <person name="Kang I.K."/>
            <person name="Jung H.Y."/>
        </authorList>
    </citation>
    <scope>NUCLEOTIDE SEQUENCE [LARGE SCALE GENOMIC DNA]</scope>
    <source>
        <strain evidence="1 2">S7-3-11</strain>
    </source>
</reference>
<sequence>MYEDLLKSLRRKGGANDIDEFIFIRPLFWEGGVNQNNGFSCRRYQLATEQLADIAMTLQGHIQMTRQELAASFWKSKTKLPASSKKAGS</sequence>
<proteinExistence type="predicted"/>
<keyword evidence="2" id="KW-1185">Reference proteome</keyword>
<comment type="caution">
    <text evidence="1">The sequence shown here is derived from an EMBL/GenBank/DDBJ whole genome shotgun (WGS) entry which is preliminary data.</text>
</comment>
<dbReference type="RefSeq" id="WP_342298549.1">
    <property type="nucleotide sequence ID" value="NZ_JBCEVZ010000028.1"/>
</dbReference>